<dbReference type="InterPro" id="IPR019079">
    <property type="entry name" value="Capsule_synth_CapA"/>
</dbReference>
<organism evidence="3 4">
    <name type="scientific">Candidatus Methanobinarius endosymbioticus</name>
    <dbReference type="NCBI Taxonomy" id="2006182"/>
    <lineage>
        <taxon>Archaea</taxon>
        <taxon>Methanobacteriati</taxon>
        <taxon>Methanobacteriota</taxon>
        <taxon>Methanomada group</taxon>
        <taxon>Methanobacteria</taxon>
        <taxon>Methanobacteriales</taxon>
        <taxon>Methanobacteriaceae</taxon>
        <taxon>Candidatus Methanobinarius</taxon>
    </lineage>
</organism>
<evidence type="ECO:0000313" key="3">
    <source>
        <dbReference type="EMBL" id="RBQ23467.1"/>
    </source>
</evidence>
<dbReference type="PANTHER" id="PTHR33393:SF11">
    <property type="entry name" value="POLYGLUTAMINE SYNTHESIS ACCESSORY PROTEIN RV0574C-RELATED"/>
    <property type="match status" value="1"/>
</dbReference>
<accession>A0A366MBP8</accession>
<reference evidence="3 4" key="1">
    <citation type="submission" date="2018-06" db="EMBL/GenBank/DDBJ databases">
        <title>Genomic insight into two independent archaeal endosymbiosis events.</title>
        <authorList>
            <person name="Lind A.E."/>
            <person name="Lewis W.H."/>
            <person name="Spang A."/>
            <person name="Guy L."/>
            <person name="Embley M.T."/>
            <person name="Ettema T.J.G."/>
        </authorList>
    </citation>
    <scope>NUCLEOTIDE SEQUENCE [LARGE SCALE GENOMIC DNA]</scope>
    <source>
        <strain evidence="3">NOE</strain>
    </source>
</reference>
<dbReference type="Pfam" id="PF09587">
    <property type="entry name" value="PGA_cap"/>
    <property type="match status" value="1"/>
</dbReference>
<dbReference type="Proteomes" id="UP000253099">
    <property type="component" value="Unassembled WGS sequence"/>
</dbReference>
<dbReference type="EMBL" id="NIZT01000025">
    <property type="protein sequence ID" value="RBQ23467.1"/>
    <property type="molecule type" value="Genomic_DNA"/>
</dbReference>
<evidence type="ECO:0000256" key="1">
    <source>
        <dbReference type="ARBA" id="ARBA00005662"/>
    </source>
</evidence>
<evidence type="ECO:0000259" key="2">
    <source>
        <dbReference type="Pfam" id="PF09587"/>
    </source>
</evidence>
<comment type="caution">
    <text evidence="3">The sequence shown here is derived from an EMBL/GenBank/DDBJ whole genome shotgun (WGS) entry which is preliminary data.</text>
</comment>
<evidence type="ECO:0000313" key="4">
    <source>
        <dbReference type="Proteomes" id="UP000253099"/>
    </source>
</evidence>
<dbReference type="PANTHER" id="PTHR33393">
    <property type="entry name" value="POLYGLUTAMINE SYNTHESIS ACCESSORY PROTEIN RV0574C-RELATED"/>
    <property type="match status" value="1"/>
</dbReference>
<feature type="domain" description="Capsule synthesis protein CapA" evidence="2">
    <location>
        <begin position="5"/>
        <end position="73"/>
    </location>
</feature>
<dbReference type="InterPro" id="IPR052169">
    <property type="entry name" value="CW_Biosynth-Accessory"/>
</dbReference>
<sequence length="73" mass="8484">MSDNKNDSDIIIVYLHHGNEYSRSPNKHQEEISRKFIDYGVDIVVGSHAHVTEGLEIYKDKPIFYNLGNFIFD</sequence>
<dbReference type="AlphaFoldDB" id="A0A366MBP8"/>
<keyword evidence="4" id="KW-1185">Reference proteome</keyword>
<name>A0A366MBP8_9EURY</name>
<dbReference type="SUPFAM" id="SSF56300">
    <property type="entry name" value="Metallo-dependent phosphatases"/>
    <property type="match status" value="1"/>
</dbReference>
<dbReference type="Gene3D" id="3.60.21.10">
    <property type="match status" value="1"/>
</dbReference>
<gene>
    <name evidence="3" type="ORF">ALNOE001_10740</name>
</gene>
<protein>
    <recommendedName>
        <fullName evidence="2">Capsule synthesis protein CapA domain-containing protein</fullName>
    </recommendedName>
</protein>
<dbReference type="InterPro" id="IPR029052">
    <property type="entry name" value="Metallo-depent_PP-like"/>
</dbReference>
<comment type="similarity">
    <text evidence="1">Belongs to the CapA family.</text>
</comment>
<proteinExistence type="inferred from homology"/>